<proteinExistence type="predicted"/>
<evidence type="ECO:0000313" key="2">
    <source>
        <dbReference type="EMBL" id="OGM69773.1"/>
    </source>
</evidence>
<dbReference type="AlphaFoldDB" id="A0A1F8C095"/>
<name>A0A1F8C095_9BACT</name>
<reference evidence="2 3" key="1">
    <citation type="journal article" date="2016" name="Nat. Commun.">
        <title>Thousands of microbial genomes shed light on interconnected biogeochemical processes in an aquifer system.</title>
        <authorList>
            <person name="Anantharaman K."/>
            <person name="Brown C.T."/>
            <person name="Hug L.A."/>
            <person name="Sharon I."/>
            <person name="Castelle C.J."/>
            <person name="Probst A.J."/>
            <person name="Thomas B.C."/>
            <person name="Singh A."/>
            <person name="Wilkins M.J."/>
            <person name="Karaoz U."/>
            <person name="Brodie E.L."/>
            <person name="Williams K.H."/>
            <person name="Hubbard S.S."/>
            <person name="Banfield J.F."/>
        </authorList>
    </citation>
    <scope>NUCLEOTIDE SEQUENCE [LARGE SCALE GENOMIC DNA]</scope>
</reference>
<dbReference type="SUPFAM" id="SSF53271">
    <property type="entry name" value="PRTase-like"/>
    <property type="match status" value="1"/>
</dbReference>
<dbReference type="STRING" id="1802525.A2975_00245"/>
<comment type="caution">
    <text evidence="2">The sequence shown here is derived from an EMBL/GenBank/DDBJ whole genome shotgun (WGS) entry which is preliminary data.</text>
</comment>
<dbReference type="Proteomes" id="UP000178429">
    <property type="component" value="Unassembled WGS sequence"/>
</dbReference>
<evidence type="ECO:0000259" key="1">
    <source>
        <dbReference type="Pfam" id="PF00156"/>
    </source>
</evidence>
<sequence>MFETREQAGELLAEKLLACGHPGVVVLGIPRGGVPVAKIIANRLEAPLGLVVTKKISAPGHEELAIGAVGPKGEAVLDDELIERLGITGKELQKQIQKSKVKIRKYKSKFKSEVDLKKKAVILVDDGVATGATVEVAIKHLRGKKVGQIVLALPVGPKDTIKRLNRLVDKIVVLETPPDFLAVGQFYRDFPQITDEEVIELLQ</sequence>
<dbReference type="InterPro" id="IPR029057">
    <property type="entry name" value="PRTase-like"/>
</dbReference>
<dbReference type="EMBL" id="MGHL01000008">
    <property type="protein sequence ID" value="OGM69773.1"/>
    <property type="molecule type" value="Genomic_DNA"/>
</dbReference>
<feature type="domain" description="Phosphoribosyltransferase" evidence="1">
    <location>
        <begin position="10"/>
        <end position="186"/>
    </location>
</feature>
<gene>
    <name evidence="2" type="ORF">A2975_00245</name>
</gene>
<accession>A0A1F8C095</accession>
<organism evidence="2 3">
    <name type="scientific">Candidatus Woesebacteria bacterium RIFCSPLOWO2_01_FULL_44_14</name>
    <dbReference type="NCBI Taxonomy" id="1802525"/>
    <lineage>
        <taxon>Bacteria</taxon>
        <taxon>Candidatus Woeseibacteriota</taxon>
    </lineage>
</organism>
<dbReference type="Pfam" id="PF00156">
    <property type="entry name" value="Pribosyltran"/>
    <property type="match status" value="1"/>
</dbReference>
<dbReference type="Gene3D" id="3.40.50.2020">
    <property type="match status" value="1"/>
</dbReference>
<protein>
    <recommendedName>
        <fullName evidence="1">Phosphoribosyltransferase domain-containing protein</fullName>
    </recommendedName>
</protein>
<dbReference type="InterPro" id="IPR000836">
    <property type="entry name" value="PRTase_dom"/>
</dbReference>
<dbReference type="Gene3D" id="3.30.1310.20">
    <property type="entry name" value="PRTase-like"/>
    <property type="match status" value="1"/>
</dbReference>
<evidence type="ECO:0000313" key="3">
    <source>
        <dbReference type="Proteomes" id="UP000178429"/>
    </source>
</evidence>
<dbReference type="CDD" id="cd06223">
    <property type="entry name" value="PRTases_typeI"/>
    <property type="match status" value="1"/>
</dbReference>